<protein>
    <submittedName>
        <fullName evidence="1">Uncharacterized protein</fullName>
    </submittedName>
</protein>
<name>A0AAV1L2G8_9NEOP</name>
<organism evidence="1 2">
    <name type="scientific">Parnassius mnemosyne</name>
    <name type="common">clouded apollo</name>
    <dbReference type="NCBI Taxonomy" id="213953"/>
    <lineage>
        <taxon>Eukaryota</taxon>
        <taxon>Metazoa</taxon>
        <taxon>Ecdysozoa</taxon>
        <taxon>Arthropoda</taxon>
        <taxon>Hexapoda</taxon>
        <taxon>Insecta</taxon>
        <taxon>Pterygota</taxon>
        <taxon>Neoptera</taxon>
        <taxon>Endopterygota</taxon>
        <taxon>Lepidoptera</taxon>
        <taxon>Glossata</taxon>
        <taxon>Ditrysia</taxon>
        <taxon>Papilionoidea</taxon>
        <taxon>Papilionidae</taxon>
        <taxon>Parnassiinae</taxon>
        <taxon>Parnassini</taxon>
        <taxon>Parnassius</taxon>
        <taxon>Driopa</taxon>
    </lineage>
</organism>
<dbReference type="Proteomes" id="UP001314205">
    <property type="component" value="Unassembled WGS sequence"/>
</dbReference>
<gene>
    <name evidence="1" type="ORF">PARMNEM_LOCUS8922</name>
</gene>
<comment type="caution">
    <text evidence="1">The sequence shown here is derived from an EMBL/GenBank/DDBJ whole genome shotgun (WGS) entry which is preliminary data.</text>
</comment>
<keyword evidence="2" id="KW-1185">Reference proteome</keyword>
<reference evidence="1 2" key="1">
    <citation type="submission" date="2023-11" db="EMBL/GenBank/DDBJ databases">
        <authorList>
            <person name="Hedman E."/>
            <person name="Englund M."/>
            <person name="Stromberg M."/>
            <person name="Nyberg Akerstrom W."/>
            <person name="Nylinder S."/>
            <person name="Jareborg N."/>
            <person name="Kallberg Y."/>
            <person name="Kronander E."/>
        </authorList>
    </citation>
    <scope>NUCLEOTIDE SEQUENCE [LARGE SCALE GENOMIC DNA]</scope>
</reference>
<sequence>MRVDLNWDNWSGENFDCYYIKQDHLDFNVCCENGEPQSWLDTSIKKNRNYVPGRDQVSPKDWSPARKALNCGDNTTNAFCTAEHMRRSDNSWLPDDEDPRRIKEIVYDNAEDEWDAKSIVSVDSWEEFVRGATVVPHSSEIELNVSNVLSDVELDENSLAYLSSERFSAEIQTHARALRQLLHEDSQRQRMYSRGLLEIIPRAETAFNSYDEYLSRDINPSELYTPSNCKTLRHEKASTTEDLHAAGSYKNVDLGVGKGRGRLHVAQINDSRKGVIGIGRGRPFRL</sequence>
<dbReference type="AlphaFoldDB" id="A0AAV1L2G8"/>
<evidence type="ECO:0000313" key="1">
    <source>
        <dbReference type="EMBL" id="CAK1588264.1"/>
    </source>
</evidence>
<dbReference type="EMBL" id="CAVLGL010000082">
    <property type="protein sequence ID" value="CAK1588264.1"/>
    <property type="molecule type" value="Genomic_DNA"/>
</dbReference>
<proteinExistence type="predicted"/>
<accession>A0AAV1L2G8</accession>
<evidence type="ECO:0000313" key="2">
    <source>
        <dbReference type="Proteomes" id="UP001314205"/>
    </source>
</evidence>